<dbReference type="Proteomes" id="UP001412239">
    <property type="component" value="Unassembled WGS sequence"/>
</dbReference>
<dbReference type="Gene3D" id="3.80.10.10">
    <property type="entry name" value="Ribonuclease Inhibitor"/>
    <property type="match status" value="1"/>
</dbReference>
<dbReference type="EMBL" id="LN890950">
    <property type="protein sequence ID" value="CUS15177.1"/>
    <property type="molecule type" value="Genomic_DNA"/>
</dbReference>
<keyword evidence="1" id="KW-0677">Repeat</keyword>
<dbReference type="GO" id="GO:0051879">
    <property type="term" value="F:Hsp90 protein binding"/>
    <property type="evidence" value="ECO:0007669"/>
    <property type="project" value="TreeGrafter"/>
</dbReference>
<dbReference type="InterPro" id="IPR001810">
    <property type="entry name" value="F-box_dom"/>
</dbReference>
<proteinExistence type="predicted"/>
<organism evidence="4 5">
    <name type="scientific">Tuber aestivum</name>
    <name type="common">summer truffle</name>
    <dbReference type="NCBI Taxonomy" id="59557"/>
    <lineage>
        <taxon>Eukaryota</taxon>
        <taxon>Fungi</taxon>
        <taxon>Dikarya</taxon>
        <taxon>Ascomycota</taxon>
        <taxon>Pezizomycotina</taxon>
        <taxon>Pezizomycetes</taxon>
        <taxon>Pezizales</taxon>
        <taxon>Tuberaceae</taxon>
        <taxon>Tuber</taxon>
    </lineage>
</organism>
<evidence type="ECO:0000256" key="1">
    <source>
        <dbReference type="ARBA" id="ARBA00022737"/>
    </source>
</evidence>
<dbReference type="SUPFAM" id="SSF48452">
    <property type="entry name" value="TPR-like"/>
    <property type="match status" value="1"/>
</dbReference>
<gene>
    <name evidence="4" type="ORF">GSTUAT00000797001</name>
</gene>
<dbReference type="PANTHER" id="PTHR22904">
    <property type="entry name" value="TPR REPEAT CONTAINING PROTEIN"/>
    <property type="match status" value="1"/>
</dbReference>
<dbReference type="PANTHER" id="PTHR22904:SF523">
    <property type="entry name" value="STRESS-INDUCED-PHOSPHOPROTEIN 1"/>
    <property type="match status" value="1"/>
</dbReference>
<name>A0A292Q8Z1_9PEZI</name>
<dbReference type="InterPro" id="IPR011990">
    <property type="entry name" value="TPR-like_helical_dom_sf"/>
</dbReference>
<evidence type="ECO:0000313" key="5">
    <source>
        <dbReference type="Proteomes" id="UP001412239"/>
    </source>
</evidence>
<accession>A0A292Q8Z1</accession>
<dbReference type="InterPro" id="IPR036047">
    <property type="entry name" value="F-box-like_dom_sf"/>
</dbReference>
<sequence>MPTAKVQAESHQSTGRSAYSSGNYAEALTHFAAALAQPNLPAALRASILDNLSATKEKLGGEANLADALSHARAMIRLQPASAEGYLRGGKVLQLSGRDGDAVRLYEYGISKLPSDGSGVRRARLGAQIAKVRSRIAARQGAVSCEPQRRDPFAALPLEVAQIVLLHVPFRALMLARGVSRGWKTFIESAPGTFDTLDLREARRSVGGGAFKALARASRGCVRVARLARLKSKCGDLLAYLVARSPGLSVLEVCRSEAYADLALAGAVRDGAIRGLRSLVLDVALDITEVFRILRACVAGGLKEASFESVHVEGSVRGSGLLHENSPLRSLEKLRIDVVESSTLLKAFPNLRILELPGTSIFSEDEHLDFTPLPHLATLHYSQPSRPRYPLLPSSIASLTITETFATYTTPDLLSSPLPSLHSLSFDTSPSLTTETLTTILSPPTPIECLTTLRLEMCPKLDFTAVFAFLRESGLAEHLQTMSVKGNAAFQDELSVEFTAFVGLRSVDVGFTGVSGVGVLNIAVRAGKGGTGGDRDGLGVEWIGIEGCGCVGVDAVERVRGLGVRVFQGRGRGGRRENGRRVRHE</sequence>
<keyword evidence="2" id="KW-0802">TPR repeat</keyword>
<reference evidence="4" key="1">
    <citation type="submission" date="2015-10" db="EMBL/GenBank/DDBJ databases">
        <authorList>
            <person name="Regsiter A."/>
            <person name="william w."/>
        </authorList>
    </citation>
    <scope>NUCLEOTIDE SEQUENCE</scope>
    <source>
        <strain evidence="4">Montdore</strain>
    </source>
</reference>
<dbReference type="SUPFAM" id="SSF81383">
    <property type="entry name" value="F-box domain"/>
    <property type="match status" value="1"/>
</dbReference>
<evidence type="ECO:0000259" key="3">
    <source>
        <dbReference type="Pfam" id="PF00646"/>
    </source>
</evidence>
<evidence type="ECO:0000256" key="2">
    <source>
        <dbReference type="ARBA" id="ARBA00022803"/>
    </source>
</evidence>
<dbReference type="Pfam" id="PF00646">
    <property type="entry name" value="F-box"/>
    <property type="match status" value="1"/>
</dbReference>
<evidence type="ECO:0000313" key="4">
    <source>
        <dbReference type="EMBL" id="CUS15177.1"/>
    </source>
</evidence>
<dbReference type="InterPro" id="IPR032675">
    <property type="entry name" value="LRR_dom_sf"/>
</dbReference>
<dbReference type="SUPFAM" id="SSF52047">
    <property type="entry name" value="RNI-like"/>
    <property type="match status" value="1"/>
</dbReference>
<protein>
    <recommendedName>
        <fullName evidence="3">F-box domain-containing protein</fullName>
    </recommendedName>
</protein>
<dbReference type="Gene3D" id="1.25.40.10">
    <property type="entry name" value="Tetratricopeptide repeat domain"/>
    <property type="match status" value="1"/>
</dbReference>
<feature type="domain" description="F-box" evidence="3">
    <location>
        <begin position="156"/>
        <end position="189"/>
    </location>
</feature>
<dbReference type="AlphaFoldDB" id="A0A292Q8Z1"/>
<keyword evidence="5" id="KW-1185">Reference proteome</keyword>